<dbReference type="Proteomes" id="UP001269267">
    <property type="component" value="Unassembled WGS sequence"/>
</dbReference>
<comment type="caution">
    <text evidence="1">The sequence shown here is derived from an EMBL/GenBank/DDBJ whole genome shotgun (WGS) entry which is preliminary data.</text>
</comment>
<organism evidence="1 2">
    <name type="scientific">Vreelandella gomseomensis</name>
    <dbReference type="NCBI Taxonomy" id="370766"/>
    <lineage>
        <taxon>Bacteria</taxon>
        <taxon>Pseudomonadati</taxon>
        <taxon>Pseudomonadota</taxon>
        <taxon>Gammaproteobacteria</taxon>
        <taxon>Oceanospirillales</taxon>
        <taxon>Halomonadaceae</taxon>
        <taxon>Vreelandella</taxon>
    </lineage>
</organism>
<name>A0ABU1GAX4_9GAMM</name>
<evidence type="ECO:0000313" key="2">
    <source>
        <dbReference type="Proteomes" id="UP001269267"/>
    </source>
</evidence>
<sequence length="252" mass="28465">MMNKLLAVLLPPHHEYSGNLLWNAANVIGRESEIGESIDQLRRLGYWVSAFPEGDGVTFTEGSGKKSTDELTQDVSSSFVWLDISVDLSKMHQEAPKRSPIATLGYEDPIKIGKAEAALIQLEDAIDLFLNGKRLSSITLAAAAGGIFSGVLKQKGEKSAAEETWDSIEQARENTGLNIAGDRTRNSAFNEWNWHQNRLKHYDKRDDEWLEINVFDHAYYAIKRALADSEKLRLVPSNLYLFEKWMFENIFT</sequence>
<keyword evidence="2" id="KW-1185">Reference proteome</keyword>
<protein>
    <submittedName>
        <fullName evidence="1">Uncharacterized protein</fullName>
    </submittedName>
</protein>
<accession>A0ABU1GAX4</accession>
<reference evidence="1 2" key="1">
    <citation type="submission" date="2023-04" db="EMBL/GenBank/DDBJ databases">
        <title>A long-awaited taxogenomic arrangement of the family Halomonadaceae.</title>
        <authorList>
            <person name="De La Haba R."/>
            <person name="Chuvochina M."/>
            <person name="Wittouck S."/>
            <person name="Arahal D.R."/>
            <person name="Sanchez-Porro C."/>
            <person name="Hugenholtz P."/>
            <person name="Ventosa A."/>
        </authorList>
    </citation>
    <scope>NUCLEOTIDE SEQUENCE [LARGE SCALE GENOMIC DNA]</scope>
    <source>
        <strain evidence="1 2">DSM 18042</strain>
    </source>
</reference>
<evidence type="ECO:0000313" key="1">
    <source>
        <dbReference type="EMBL" id="MDR5874644.1"/>
    </source>
</evidence>
<proteinExistence type="predicted"/>
<dbReference type="RefSeq" id="WP_309767688.1">
    <property type="nucleotide sequence ID" value="NZ_JARWAI010000004.1"/>
</dbReference>
<dbReference type="EMBL" id="JARWAI010000004">
    <property type="protein sequence ID" value="MDR5874644.1"/>
    <property type="molecule type" value="Genomic_DNA"/>
</dbReference>
<gene>
    <name evidence="1" type="ORF">QC815_06865</name>
</gene>